<reference evidence="2 3" key="1">
    <citation type="submission" date="2018-06" db="EMBL/GenBank/DDBJ databases">
        <title>Complete Genomes of Monosporascus.</title>
        <authorList>
            <person name="Robinson A.J."/>
            <person name="Natvig D.O."/>
        </authorList>
    </citation>
    <scope>NUCLEOTIDE SEQUENCE [LARGE SCALE GENOMIC DNA]</scope>
    <source>
        <strain evidence="2 3">CBS 110550</strain>
    </source>
</reference>
<keyword evidence="3" id="KW-1185">Reference proteome</keyword>
<dbReference type="Gene3D" id="1.25.40.10">
    <property type="entry name" value="Tetratricopeptide repeat domain"/>
    <property type="match status" value="2"/>
</dbReference>
<dbReference type="Proteomes" id="UP000293360">
    <property type="component" value="Unassembled WGS sequence"/>
</dbReference>
<dbReference type="Pfam" id="PF13424">
    <property type="entry name" value="TPR_12"/>
    <property type="match status" value="2"/>
</dbReference>
<dbReference type="InterPro" id="IPR053137">
    <property type="entry name" value="NLR-like"/>
</dbReference>
<dbReference type="STRING" id="155417.A0A4Q4SVS4"/>
<evidence type="ECO:0000256" key="1">
    <source>
        <dbReference type="SAM" id="MobiDB-lite"/>
    </source>
</evidence>
<comment type="caution">
    <text evidence="2">The sequence shown here is derived from an EMBL/GenBank/DDBJ whole genome shotgun (WGS) entry which is preliminary data.</text>
</comment>
<gene>
    <name evidence="2" type="ORF">DL764_009909</name>
</gene>
<organism evidence="2 3">
    <name type="scientific">Monosporascus ibericus</name>
    <dbReference type="NCBI Taxonomy" id="155417"/>
    <lineage>
        <taxon>Eukaryota</taxon>
        <taxon>Fungi</taxon>
        <taxon>Dikarya</taxon>
        <taxon>Ascomycota</taxon>
        <taxon>Pezizomycotina</taxon>
        <taxon>Sordariomycetes</taxon>
        <taxon>Xylariomycetidae</taxon>
        <taxon>Xylariales</taxon>
        <taxon>Xylariales incertae sedis</taxon>
        <taxon>Monosporascus</taxon>
    </lineage>
</organism>
<accession>A0A4Q4SVS4</accession>
<dbReference type="SUPFAM" id="SSF52540">
    <property type="entry name" value="P-loop containing nucleoside triphosphate hydrolases"/>
    <property type="match status" value="1"/>
</dbReference>
<dbReference type="OrthoDB" id="5086500at2759"/>
<dbReference type="PANTHER" id="PTHR46082:SF6">
    <property type="entry name" value="AAA+ ATPASE DOMAIN-CONTAINING PROTEIN-RELATED"/>
    <property type="match status" value="1"/>
</dbReference>
<proteinExistence type="predicted"/>
<dbReference type="InterPro" id="IPR019734">
    <property type="entry name" value="TPR_rpt"/>
</dbReference>
<feature type="region of interest" description="Disordered" evidence="1">
    <location>
        <begin position="406"/>
        <end position="429"/>
    </location>
</feature>
<evidence type="ECO:0000313" key="3">
    <source>
        <dbReference type="Proteomes" id="UP000293360"/>
    </source>
</evidence>
<dbReference type="PANTHER" id="PTHR46082">
    <property type="entry name" value="ATP/GTP-BINDING PROTEIN-RELATED"/>
    <property type="match status" value="1"/>
</dbReference>
<sequence length="707" mass="77956">MYSEAHPESRVFWVNANSTEQIKRSYKVISETLQLRDVGTNILQAVYHYLKQDSSGYWLLVLDGIEDEGGDGADACKVDKGGTKALLEATPTGFRGRVLITTRSMPIASRMVNQVEYVIEMPNLNNDDAAQLLLGEPTTDKTRTNSALKIADEVNRSPAALMLASAYREATGRGFGLNDYLEKLQSQTLQLEHQGKTEFGVARAWQLVYDLVNVKHPDAARLMLLIGVLDLQSIRAFFLAKTVATPVQLDQQIGVLVSHGLVKQSVNRNDITVTRMIRLCVRARLAAEDKKVWAEEWALSTLLETYPAPESKEYATCEILHPCAVAVLGFQPASRHGKSLRAGLLFKIADYHKQLGESSVALQYLEECLALREEDPDKKADQINEIKKALEEVRGEQQRAATAPELVMPGAEGQNGPQSTAPPARPKAELQELEKTKGGDHYDTVCKANDVAAALHRQDAGAEAVALRQRILKWCDAKYGQNHMDTIRQQYNLGLAYDVQGQYEQAAALYLSAFQAAEKQLGPGSPELLRILGSLGRVYCAQGKLDDASKALQVVLAGQQEQLGPDHPETLVSRLNAAMVVQELGHLEEAGTEMRGVLGAQVRLLGQENETTLRTASSLALNYRLRGQLQEADGLFRATLETQERALGKAHSDTLTTRLMLAELLQDMGKVPDARKVYQTVVDDGPKTWGEKHPEMLYVKQKVQALA</sequence>
<protein>
    <recommendedName>
        <fullName evidence="4">NB-ARC domain-containing protein</fullName>
    </recommendedName>
</protein>
<dbReference type="InterPro" id="IPR027417">
    <property type="entry name" value="P-loop_NTPase"/>
</dbReference>
<evidence type="ECO:0008006" key="4">
    <source>
        <dbReference type="Google" id="ProtNLM"/>
    </source>
</evidence>
<dbReference type="EMBL" id="QJNU01001054">
    <property type="protein sequence ID" value="RYO80342.1"/>
    <property type="molecule type" value="Genomic_DNA"/>
</dbReference>
<dbReference type="Pfam" id="PF13181">
    <property type="entry name" value="TPR_8"/>
    <property type="match status" value="1"/>
</dbReference>
<dbReference type="SMART" id="SM00028">
    <property type="entry name" value="TPR"/>
    <property type="match status" value="3"/>
</dbReference>
<dbReference type="SUPFAM" id="SSF48452">
    <property type="entry name" value="TPR-like"/>
    <property type="match status" value="2"/>
</dbReference>
<dbReference type="InterPro" id="IPR011990">
    <property type="entry name" value="TPR-like_helical_dom_sf"/>
</dbReference>
<evidence type="ECO:0000313" key="2">
    <source>
        <dbReference type="EMBL" id="RYO80342.1"/>
    </source>
</evidence>
<dbReference type="Gene3D" id="3.40.50.300">
    <property type="entry name" value="P-loop containing nucleotide triphosphate hydrolases"/>
    <property type="match status" value="1"/>
</dbReference>
<name>A0A4Q4SVS4_9PEZI</name>
<dbReference type="AlphaFoldDB" id="A0A4Q4SVS4"/>